<dbReference type="Proteomes" id="UP000663823">
    <property type="component" value="Unassembled WGS sequence"/>
</dbReference>
<comment type="caution">
    <text evidence="3">The sequence shown here is derived from an EMBL/GenBank/DDBJ whole genome shotgun (WGS) entry which is preliminary data.</text>
</comment>
<dbReference type="EMBL" id="CAJOBE010001287">
    <property type="protein sequence ID" value="CAF3730561.1"/>
    <property type="molecule type" value="Genomic_DNA"/>
</dbReference>
<dbReference type="Proteomes" id="UP000663874">
    <property type="component" value="Unassembled WGS sequence"/>
</dbReference>
<proteinExistence type="predicted"/>
<evidence type="ECO:0000313" key="3">
    <source>
        <dbReference type="EMBL" id="CAF1065963.1"/>
    </source>
</evidence>
<evidence type="ECO:0000313" key="6">
    <source>
        <dbReference type="Proteomes" id="UP000663870"/>
    </source>
</evidence>
<protein>
    <submittedName>
        <fullName evidence="3">Uncharacterized protein</fullName>
    </submittedName>
</protein>
<keyword evidence="6" id="KW-1185">Reference proteome</keyword>
<dbReference type="Proteomes" id="UP000663882">
    <property type="component" value="Unassembled WGS sequence"/>
</dbReference>
<dbReference type="EMBL" id="CAJNOL010000383">
    <property type="protein sequence ID" value="CAF1039615.1"/>
    <property type="molecule type" value="Genomic_DNA"/>
</dbReference>
<name>A0A814LKK7_9BILA</name>
<dbReference type="AlphaFoldDB" id="A0A814LKK7"/>
<dbReference type="Proteomes" id="UP000663889">
    <property type="component" value="Unassembled WGS sequence"/>
</dbReference>
<gene>
    <name evidence="5" type="ORF">FNK824_LOCUS11068</name>
    <name evidence="2" type="ORF">JXQ802_LOCUS16078</name>
    <name evidence="4" type="ORF">OTI717_LOCUS10398</name>
    <name evidence="1" type="ORF">RFH988_LOCUS13268</name>
    <name evidence="3" type="ORF">SEV965_LOCUS14099</name>
</gene>
<evidence type="ECO:0000313" key="4">
    <source>
        <dbReference type="EMBL" id="CAF3668495.1"/>
    </source>
</evidence>
<accession>A0A814LKK7</accession>
<dbReference type="Proteomes" id="UP000663870">
    <property type="component" value="Unassembled WGS sequence"/>
</dbReference>
<evidence type="ECO:0000313" key="1">
    <source>
        <dbReference type="EMBL" id="CAF0983524.1"/>
    </source>
</evidence>
<reference evidence="3" key="1">
    <citation type="submission" date="2021-02" db="EMBL/GenBank/DDBJ databases">
        <authorList>
            <person name="Nowell W R."/>
        </authorList>
    </citation>
    <scope>NUCLEOTIDE SEQUENCE</scope>
</reference>
<evidence type="ECO:0000313" key="2">
    <source>
        <dbReference type="EMBL" id="CAF1039615.1"/>
    </source>
</evidence>
<dbReference type="EMBL" id="CAJNOU010000689">
    <property type="protein sequence ID" value="CAF1065963.1"/>
    <property type="molecule type" value="Genomic_DNA"/>
</dbReference>
<dbReference type="EMBL" id="CAJOAX010000936">
    <property type="protein sequence ID" value="CAF3668495.1"/>
    <property type="molecule type" value="Genomic_DNA"/>
</dbReference>
<evidence type="ECO:0000313" key="7">
    <source>
        <dbReference type="Proteomes" id="UP000663889"/>
    </source>
</evidence>
<organism evidence="3 7">
    <name type="scientific">Rotaria sordida</name>
    <dbReference type="NCBI Taxonomy" id="392033"/>
    <lineage>
        <taxon>Eukaryota</taxon>
        <taxon>Metazoa</taxon>
        <taxon>Spiralia</taxon>
        <taxon>Gnathifera</taxon>
        <taxon>Rotifera</taxon>
        <taxon>Eurotatoria</taxon>
        <taxon>Bdelloidea</taxon>
        <taxon>Philodinida</taxon>
        <taxon>Philodinidae</taxon>
        <taxon>Rotaria</taxon>
    </lineage>
</organism>
<sequence length="85" mass="8969">MKGIAYSEHIDKLGAHARAICETVVHKGTNDIPSITEGHHPQLNTTCVDPNPSDLDKGIKDTFTTNNVTGGVLGRGGGLFSLTLN</sequence>
<evidence type="ECO:0000313" key="5">
    <source>
        <dbReference type="EMBL" id="CAF3730561.1"/>
    </source>
</evidence>
<dbReference type="EMBL" id="CAJNOO010000579">
    <property type="protein sequence ID" value="CAF0983524.1"/>
    <property type="molecule type" value="Genomic_DNA"/>
</dbReference>